<evidence type="ECO:0000313" key="2">
    <source>
        <dbReference type="EMBL" id="TNN31089.1"/>
    </source>
</evidence>
<evidence type="ECO:0000256" key="1">
    <source>
        <dbReference type="SAM" id="SignalP"/>
    </source>
</evidence>
<feature type="chain" id="PRO_5021429242" description="Secreted protein" evidence="1">
    <location>
        <begin position="19"/>
        <end position="121"/>
    </location>
</feature>
<dbReference type="EMBL" id="SRLO01003818">
    <property type="protein sequence ID" value="TNN31089.1"/>
    <property type="molecule type" value="Genomic_DNA"/>
</dbReference>
<organism evidence="2 3">
    <name type="scientific">Liparis tanakae</name>
    <name type="common">Tanaka's snailfish</name>
    <dbReference type="NCBI Taxonomy" id="230148"/>
    <lineage>
        <taxon>Eukaryota</taxon>
        <taxon>Metazoa</taxon>
        <taxon>Chordata</taxon>
        <taxon>Craniata</taxon>
        <taxon>Vertebrata</taxon>
        <taxon>Euteleostomi</taxon>
        <taxon>Actinopterygii</taxon>
        <taxon>Neopterygii</taxon>
        <taxon>Teleostei</taxon>
        <taxon>Neoteleostei</taxon>
        <taxon>Acanthomorphata</taxon>
        <taxon>Eupercaria</taxon>
        <taxon>Perciformes</taxon>
        <taxon>Cottioidei</taxon>
        <taxon>Cottales</taxon>
        <taxon>Liparidae</taxon>
        <taxon>Liparis</taxon>
    </lineage>
</organism>
<dbReference type="AlphaFoldDB" id="A0A4Z2EQL2"/>
<keyword evidence="3" id="KW-1185">Reference proteome</keyword>
<proteinExistence type="predicted"/>
<protein>
    <recommendedName>
        <fullName evidence="4">Secreted protein</fullName>
    </recommendedName>
</protein>
<dbReference type="Proteomes" id="UP000314294">
    <property type="component" value="Unassembled WGS sequence"/>
</dbReference>
<reference evidence="2 3" key="1">
    <citation type="submission" date="2019-03" db="EMBL/GenBank/DDBJ databases">
        <title>First draft genome of Liparis tanakae, snailfish: a comprehensive survey of snailfish specific genes.</title>
        <authorList>
            <person name="Kim W."/>
            <person name="Song I."/>
            <person name="Jeong J.-H."/>
            <person name="Kim D."/>
            <person name="Kim S."/>
            <person name="Ryu S."/>
            <person name="Song J.Y."/>
            <person name="Lee S.K."/>
        </authorList>
    </citation>
    <scope>NUCLEOTIDE SEQUENCE [LARGE SCALE GENOMIC DNA]</scope>
    <source>
        <tissue evidence="2">Muscle</tissue>
    </source>
</reference>
<evidence type="ECO:0008006" key="4">
    <source>
        <dbReference type="Google" id="ProtNLM"/>
    </source>
</evidence>
<sequence>MCRFSSSFILFILSPADASSGRRVDILTRVNFPPDAACIVQVRDEGSSSSSSMRVNEEETLLLLRGHARLSAPRCRLLPAKPVSVARSLRLGVRSSLGSSSRSVVLLHRQSRVSPLETRLG</sequence>
<comment type="caution">
    <text evidence="2">The sequence shown here is derived from an EMBL/GenBank/DDBJ whole genome shotgun (WGS) entry which is preliminary data.</text>
</comment>
<gene>
    <name evidence="2" type="ORF">EYF80_058760</name>
</gene>
<accession>A0A4Z2EQL2</accession>
<evidence type="ECO:0000313" key="3">
    <source>
        <dbReference type="Proteomes" id="UP000314294"/>
    </source>
</evidence>
<keyword evidence="1" id="KW-0732">Signal</keyword>
<name>A0A4Z2EQL2_9TELE</name>
<feature type="signal peptide" evidence="1">
    <location>
        <begin position="1"/>
        <end position="18"/>
    </location>
</feature>